<reference evidence="2" key="1">
    <citation type="journal article" date="2018" name="Genome Biol. Evol.">
        <title>Genomics and development of Lentinus tigrinus, a white-rot wood-decaying mushroom with dimorphic fruiting bodies.</title>
        <authorList>
            <person name="Wu B."/>
            <person name="Xu Z."/>
            <person name="Knudson A."/>
            <person name="Carlson A."/>
            <person name="Chen N."/>
            <person name="Kovaka S."/>
            <person name="LaButti K."/>
            <person name="Lipzen A."/>
            <person name="Pennachio C."/>
            <person name="Riley R."/>
            <person name="Schakwitz W."/>
            <person name="Umezawa K."/>
            <person name="Ohm R.A."/>
            <person name="Grigoriev I.V."/>
            <person name="Nagy L.G."/>
            <person name="Gibbons J."/>
            <person name="Hibbett D."/>
        </authorList>
    </citation>
    <scope>NUCLEOTIDE SEQUENCE [LARGE SCALE GENOMIC DNA]</scope>
    <source>
        <strain evidence="2">ALCF2SS1-6</strain>
    </source>
</reference>
<name>A0A5C2RZS5_9APHY</name>
<dbReference type="Gene3D" id="2.100.10.30">
    <property type="entry name" value="Jacalin-like lectin domain"/>
    <property type="match status" value="1"/>
</dbReference>
<dbReference type="EMBL" id="ML122287">
    <property type="protein sequence ID" value="RPD56498.1"/>
    <property type="molecule type" value="Genomic_DNA"/>
</dbReference>
<protein>
    <recommendedName>
        <fullName evidence="1">Jacalin-type lectin domain-containing protein</fullName>
    </recommendedName>
</protein>
<gene>
    <name evidence="2" type="ORF">L227DRAFT_578702</name>
</gene>
<dbReference type="InterPro" id="IPR001229">
    <property type="entry name" value="Jacalin-like_lectin_dom"/>
</dbReference>
<dbReference type="SUPFAM" id="SSF51101">
    <property type="entry name" value="Mannose-binding lectins"/>
    <property type="match status" value="1"/>
</dbReference>
<dbReference type="InterPro" id="IPR036404">
    <property type="entry name" value="Jacalin-like_lectin_dom_sf"/>
</dbReference>
<dbReference type="Proteomes" id="UP000313359">
    <property type="component" value="Unassembled WGS sequence"/>
</dbReference>
<organism evidence="2 3">
    <name type="scientific">Lentinus tigrinus ALCF2SS1-6</name>
    <dbReference type="NCBI Taxonomy" id="1328759"/>
    <lineage>
        <taxon>Eukaryota</taxon>
        <taxon>Fungi</taxon>
        <taxon>Dikarya</taxon>
        <taxon>Basidiomycota</taxon>
        <taxon>Agaricomycotina</taxon>
        <taxon>Agaricomycetes</taxon>
        <taxon>Polyporales</taxon>
        <taxon>Polyporaceae</taxon>
        <taxon>Lentinus</taxon>
    </lineage>
</organism>
<dbReference type="Pfam" id="PF01419">
    <property type="entry name" value="Jacalin"/>
    <property type="match status" value="1"/>
</dbReference>
<sequence length="174" mass="19445">MFNDVFVQGNDGHLIVNDYSKAFKLHRRHPIRTITVYYKDVVEGIAVTYRGSNSDGLEKGRPTVTMMHGTPTIKSGPCHLGEKEVLVGVFGRAGPQRRYGYVNSEKINSIGFVIFHTEEATIKIKGPWGNGRNDNQGTPFWVSDVVAFGGFARDDAEECGLSGLFFIRDMSRHY</sequence>
<dbReference type="AlphaFoldDB" id="A0A5C2RZS5"/>
<feature type="domain" description="Jacalin-type lectin" evidence="1">
    <location>
        <begin position="23"/>
        <end position="152"/>
    </location>
</feature>
<accession>A0A5C2RZS5</accession>
<evidence type="ECO:0000313" key="3">
    <source>
        <dbReference type="Proteomes" id="UP000313359"/>
    </source>
</evidence>
<proteinExistence type="predicted"/>
<evidence type="ECO:0000313" key="2">
    <source>
        <dbReference type="EMBL" id="RPD56498.1"/>
    </source>
</evidence>
<evidence type="ECO:0000259" key="1">
    <source>
        <dbReference type="Pfam" id="PF01419"/>
    </source>
</evidence>
<dbReference type="OrthoDB" id="3353688at2759"/>
<keyword evidence="3" id="KW-1185">Reference proteome</keyword>